<accession>A0ABD6E6P1</accession>
<comment type="subcellular location">
    <subcellularLocation>
        <location evidence="1">Nucleus</location>
    </subcellularLocation>
</comment>
<dbReference type="AlphaFoldDB" id="A0ABD6E6P1"/>
<sequence length="321" mass="36182">MIGAYTLLLHTIVVRNQQSRLPKIMHHWSEIFFVRQAVCLNHPTARGCDMFYIYDIKSIVLSRRSNLLITNSQDRVIRTYSLDTLLQRPKGTTVEPLQKLLDIVNRASWVSICVSCDGDYICGASAKAHSLYIWERNSGCLVKMLHGPKGEALHDVQWHPARPIILSVANGLVSVWTQAHVENWSAFAPEFTELEENAKYIEKESEFDLEDEDADEPVPLTTKEEDDEIVDVSSLKMNTIYCSSDEEDDCSAYVTDLTASTGPLWYLPITPEIDDPEQNPSTMLNDIVSGTLENDSAGGRKRASNGLQNNSRVSIKHRKVK</sequence>
<evidence type="ECO:0000256" key="4">
    <source>
        <dbReference type="ARBA" id="ARBA00023242"/>
    </source>
</evidence>
<evidence type="ECO:0000256" key="1">
    <source>
        <dbReference type="ARBA" id="ARBA00004123"/>
    </source>
</evidence>
<evidence type="ECO:0000256" key="2">
    <source>
        <dbReference type="ARBA" id="ARBA00022574"/>
    </source>
</evidence>
<protein>
    <recommendedName>
        <fullName evidence="8">Retinoblastoma-binding protein 5</fullName>
    </recommendedName>
</protein>
<comment type="caution">
    <text evidence="6">The sequence shown here is derived from an EMBL/GenBank/DDBJ whole genome shotgun (WGS) entry which is preliminary data.</text>
</comment>
<dbReference type="InterPro" id="IPR036322">
    <property type="entry name" value="WD40_repeat_dom_sf"/>
</dbReference>
<organism evidence="6 7">
    <name type="scientific">Gnathostoma spinigerum</name>
    <dbReference type="NCBI Taxonomy" id="75299"/>
    <lineage>
        <taxon>Eukaryota</taxon>
        <taxon>Metazoa</taxon>
        <taxon>Ecdysozoa</taxon>
        <taxon>Nematoda</taxon>
        <taxon>Chromadorea</taxon>
        <taxon>Rhabditida</taxon>
        <taxon>Spirurina</taxon>
        <taxon>Gnathostomatomorpha</taxon>
        <taxon>Gnathostomatoidea</taxon>
        <taxon>Gnathostomatidae</taxon>
        <taxon>Gnathostoma</taxon>
    </lineage>
</organism>
<reference evidence="6 7" key="1">
    <citation type="submission" date="2024-08" db="EMBL/GenBank/DDBJ databases">
        <title>Gnathostoma spinigerum genome.</title>
        <authorList>
            <person name="Gonzalez-Bertolin B."/>
            <person name="Monzon S."/>
            <person name="Zaballos A."/>
            <person name="Jimenez P."/>
            <person name="Dekumyoy P."/>
            <person name="Varona S."/>
            <person name="Cuesta I."/>
            <person name="Sumanam S."/>
            <person name="Adisakwattana P."/>
            <person name="Gasser R.B."/>
            <person name="Hernandez-Gonzalez A."/>
            <person name="Young N.D."/>
            <person name="Perteguer M.J."/>
        </authorList>
    </citation>
    <scope>NUCLEOTIDE SEQUENCE [LARGE SCALE GENOMIC DNA]</scope>
    <source>
        <strain evidence="6">AL3</strain>
        <tissue evidence="6">Liver</tissue>
    </source>
</reference>
<keyword evidence="2" id="KW-0853">WD repeat</keyword>
<keyword evidence="4" id="KW-0539">Nucleus</keyword>
<dbReference type="Gene3D" id="2.130.10.10">
    <property type="entry name" value="YVTN repeat-like/Quinoprotein amine dehydrogenase"/>
    <property type="match status" value="1"/>
</dbReference>
<dbReference type="InterPro" id="IPR001680">
    <property type="entry name" value="WD40_rpt"/>
</dbReference>
<evidence type="ECO:0000313" key="7">
    <source>
        <dbReference type="Proteomes" id="UP001608902"/>
    </source>
</evidence>
<evidence type="ECO:0008006" key="8">
    <source>
        <dbReference type="Google" id="ProtNLM"/>
    </source>
</evidence>
<keyword evidence="3" id="KW-0677">Repeat</keyword>
<dbReference type="Proteomes" id="UP001608902">
    <property type="component" value="Unassembled WGS sequence"/>
</dbReference>
<evidence type="ECO:0000256" key="5">
    <source>
        <dbReference type="SAM" id="MobiDB-lite"/>
    </source>
</evidence>
<evidence type="ECO:0000256" key="3">
    <source>
        <dbReference type="ARBA" id="ARBA00022737"/>
    </source>
</evidence>
<dbReference type="EMBL" id="JBGFUD010000865">
    <property type="protein sequence ID" value="MFH4975355.1"/>
    <property type="molecule type" value="Genomic_DNA"/>
</dbReference>
<keyword evidence="7" id="KW-1185">Reference proteome</keyword>
<evidence type="ECO:0000313" key="6">
    <source>
        <dbReference type="EMBL" id="MFH4975355.1"/>
    </source>
</evidence>
<dbReference type="GO" id="GO:0005634">
    <property type="term" value="C:nucleus"/>
    <property type="evidence" value="ECO:0007669"/>
    <property type="project" value="UniProtKB-SubCell"/>
</dbReference>
<dbReference type="PANTHER" id="PTHR44040">
    <property type="entry name" value="RETINOBLASTOMA-BINDING PROTEIN 5"/>
    <property type="match status" value="1"/>
</dbReference>
<dbReference type="PANTHER" id="PTHR44040:SF1">
    <property type="entry name" value="RETINOBLASTOMA-BINDING PROTEIN 5"/>
    <property type="match status" value="1"/>
</dbReference>
<dbReference type="InterPro" id="IPR037850">
    <property type="entry name" value="RBBP5/Swd1"/>
</dbReference>
<proteinExistence type="predicted"/>
<feature type="region of interest" description="Disordered" evidence="5">
    <location>
        <begin position="289"/>
        <end position="321"/>
    </location>
</feature>
<gene>
    <name evidence="6" type="ORF">AB6A40_002064</name>
</gene>
<dbReference type="SMART" id="SM00320">
    <property type="entry name" value="WD40"/>
    <property type="match status" value="3"/>
</dbReference>
<name>A0ABD6E6P1_9BILA</name>
<dbReference type="InterPro" id="IPR015943">
    <property type="entry name" value="WD40/YVTN_repeat-like_dom_sf"/>
</dbReference>
<dbReference type="SUPFAM" id="SSF50978">
    <property type="entry name" value="WD40 repeat-like"/>
    <property type="match status" value="1"/>
</dbReference>